<evidence type="ECO:0000256" key="2">
    <source>
        <dbReference type="ARBA" id="ARBA00022576"/>
    </source>
</evidence>
<dbReference type="EMBL" id="CP000852">
    <property type="protein sequence ID" value="ABW01602.1"/>
    <property type="molecule type" value="Genomic_DNA"/>
</dbReference>
<dbReference type="GO" id="GO:0019878">
    <property type="term" value="P:lysine biosynthetic process via aminoadipic acid"/>
    <property type="evidence" value="ECO:0007669"/>
    <property type="project" value="UniProtKB-UniRule"/>
</dbReference>
<dbReference type="InterPro" id="IPR015422">
    <property type="entry name" value="PyrdxlP-dep_Trfase_small"/>
</dbReference>
<keyword evidence="7" id="KW-0055">Arginine biosynthesis</keyword>
<dbReference type="PANTHER" id="PTHR11986">
    <property type="entry name" value="AMINOTRANSFERASE CLASS III"/>
    <property type="match status" value="1"/>
</dbReference>
<evidence type="ECO:0000256" key="5">
    <source>
        <dbReference type="ARBA" id="ARBA00022898"/>
    </source>
</evidence>
<feature type="modified residue" description="N6-(pyridoxal phosphate)lysine" evidence="7">
    <location>
        <position position="238"/>
    </location>
</feature>
<dbReference type="OrthoDB" id="6534at2157"/>
<dbReference type="GO" id="GO:0005737">
    <property type="term" value="C:cytoplasm"/>
    <property type="evidence" value="ECO:0007669"/>
    <property type="project" value="UniProtKB-SubCell"/>
</dbReference>
<evidence type="ECO:0000313" key="9">
    <source>
        <dbReference type="Proteomes" id="UP000001137"/>
    </source>
</evidence>
<feature type="binding site" evidence="7">
    <location>
        <begin position="97"/>
        <end position="98"/>
    </location>
    <ligand>
        <name>pyridoxal 5'-phosphate</name>
        <dbReference type="ChEBI" id="CHEBI:597326"/>
    </ligand>
</feature>
<comment type="catalytic activity">
    <reaction evidence="7">
        <text>[amino-group carrier protein]-C-terminal-gamma-(L-lysyl)-L-glutamate + 2-oxoglutarate = [amino-group carrier protein]-C-terminal-N-(1-carboxy-5-oxopentan-1-yl)-L-glutamine + L-glutamate</text>
        <dbReference type="Rhea" id="RHEA:41952"/>
        <dbReference type="Rhea" id="RHEA-COMP:9714"/>
        <dbReference type="Rhea" id="RHEA-COMP:9715"/>
        <dbReference type="ChEBI" id="CHEBI:16810"/>
        <dbReference type="ChEBI" id="CHEBI:29985"/>
        <dbReference type="ChEBI" id="CHEBI:78501"/>
        <dbReference type="ChEBI" id="CHEBI:78526"/>
        <dbReference type="EC" id="2.6.1.118"/>
    </reaction>
</comment>
<dbReference type="UniPathway" id="UPA00068"/>
<feature type="binding site" evidence="7">
    <location>
        <position position="124"/>
    </location>
    <ligand>
        <name>pyridoxal 5'-phosphate</name>
        <dbReference type="ChEBI" id="CHEBI:597326"/>
    </ligand>
</feature>
<dbReference type="SUPFAM" id="SSF53383">
    <property type="entry name" value="PLP-dependent transferases"/>
    <property type="match status" value="1"/>
</dbReference>
<feature type="binding site" evidence="7">
    <location>
        <position position="267"/>
    </location>
    <ligand>
        <name>pyridoxal 5'-phosphate</name>
        <dbReference type="ChEBI" id="CHEBI:597326"/>
    </ligand>
</feature>
<reference evidence="8 9" key="1">
    <citation type="submission" date="2007-10" db="EMBL/GenBank/DDBJ databases">
        <title>Complete sequence of Caldivirga maquilingensis IC-167.</title>
        <authorList>
            <consortium name="US DOE Joint Genome Institute"/>
            <person name="Copeland A."/>
            <person name="Lucas S."/>
            <person name="Lapidus A."/>
            <person name="Barry K."/>
            <person name="Glavina del Rio T."/>
            <person name="Dalin E."/>
            <person name="Tice H."/>
            <person name="Pitluck S."/>
            <person name="Saunders E."/>
            <person name="Brettin T."/>
            <person name="Bruce D."/>
            <person name="Detter J.C."/>
            <person name="Han C."/>
            <person name="Schmutz J."/>
            <person name="Larimer F."/>
            <person name="Land M."/>
            <person name="Hauser L."/>
            <person name="Kyrpides N."/>
            <person name="Ivanova N."/>
            <person name="Biddle J.F."/>
            <person name="Zhang Z."/>
            <person name="Fitz-Gibbon S.T."/>
            <person name="Lowe T.M."/>
            <person name="Saltikov C."/>
            <person name="House C.H."/>
            <person name="Richardson P."/>
        </authorList>
    </citation>
    <scope>NUCLEOTIDE SEQUENCE [LARGE SCALE GENOMIC DNA]</scope>
    <source>
        <strain evidence="9">ATCC 700844 / DSM 13496 / JCM 10307 / IC-167</strain>
    </source>
</reference>
<dbReference type="EC" id="2.6.1.124" evidence="7"/>
<dbReference type="InterPro" id="IPR037537">
    <property type="entry name" value="LysJ"/>
</dbReference>
<keyword evidence="5 7" id="KW-0663">Pyridoxal phosphate</keyword>
<evidence type="ECO:0000256" key="6">
    <source>
        <dbReference type="ARBA" id="ARBA00023154"/>
    </source>
</evidence>
<comment type="cofactor">
    <cofactor evidence="7">
        <name>pyridoxal 5'-phosphate</name>
        <dbReference type="ChEBI" id="CHEBI:597326"/>
    </cofactor>
    <text evidence="7">Binds 1 pyridoxal phosphate per subunit.</text>
</comment>
<comment type="pathway">
    <text evidence="7">Amino-acid biosynthesis; L-arginine biosynthesis.</text>
</comment>
<sequence length="380" mass="41428">MVRLARYYKVYPLSIIKGSMQYVWDSGGNRYIDANTGHGVAFMGHSNPEIINAVKAQLDKITTVPLNMGNEARDEFVSEFSKIIPHGFDTVFLQNTGTEAVETAIKIGKKVTRRKTIVAFTNSFHGRTMGSLSVTWNENYRKAFQPLYPHVRFGTFNNVNEVDKLIDDDVCCVIVEPVQGEGGLNTATVNFLKALREAASRVNALLIFDEIQCGFGRTGEAWAFQHYGVEPDLFTAGKAIAGGLPIGLVVAKGEFGDVFSPGEHGSTFAGNPVVMAAAAAATRVFTRVNVPSIVKETGSLLAKRLSELNSRLVIRVKGMGLMIGVELRTRAEPYVEALMRHGILALTAGVNVVRFLPPYMISGDDVEAIVNALNEVLKTQ</sequence>
<dbReference type="FunFam" id="3.40.640.10:FF:000004">
    <property type="entry name" value="Acetylornithine aminotransferase"/>
    <property type="match status" value="1"/>
</dbReference>
<evidence type="ECO:0000256" key="4">
    <source>
        <dbReference type="ARBA" id="ARBA00022679"/>
    </source>
</evidence>
<comment type="pathway">
    <text evidence="7">Amino-acid biosynthesis; L-lysine biosynthesis via AAA pathway; L-lysine from L-alpha-aminoadipate (Thermus route): step 4/5.</text>
</comment>
<keyword evidence="9" id="KW-1185">Reference proteome</keyword>
<dbReference type="Proteomes" id="UP000001137">
    <property type="component" value="Chromosome"/>
</dbReference>
<dbReference type="GO" id="GO:0008483">
    <property type="term" value="F:transaminase activity"/>
    <property type="evidence" value="ECO:0007669"/>
    <property type="project" value="UniProtKB-UniRule"/>
</dbReference>
<dbReference type="GO" id="GO:0042802">
    <property type="term" value="F:identical protein binding"/>
    <property type="evidence" value="ECO:0007669"/>
    <property type="project" value="TreeGrafter"/>
</dbReference>
<gene>
    <name evidence="7" type="primary">lysJ</name>
    <name evidence="8" type="ordered locus">Cmaq_0767</name>
</gene>
<accession>A8MCU6</accession>
<feature type="binding site" evidence="7">
    <location>
        <position position="266"/>
    </location>
    <ligand>
        <name>substrate</name>
    </ligand>
</feature>
<dbReference type="KEGG" id="cma:Cmaq_0767"/>
<protein>
    <recommendedName>
        <fullName evidence="7">Putative [LysW]-aminoadipate semialdehyde/glutamate semialdehyde transaminase</fullName>
        <ecNumber evidence="7">2.6.1.118</ecNumber>
        <ecNumber evidence="7">2.6.1.124</ecNumber>
    </recommendedName>
</protein>
<dbReference type="GeneID" id="5708453"/>
<keyword evidence="4 7" id="KW-0808">Transferase</keyword>
<dbReference type="UniPathway" id="UPA00033">
    <property type="reaction ID" value="UER00038"/>
</dbReference>
<comment type="subunit">
    <text evidence="7">Homodimer.</text>
</comment>
<name>A8MCU6_CALMQ</name>
<dbReference type="HOGENOM" id="CLU_016922_10_0_2"/>
<dbReference type="InterPro" id="IPR015421">
    <property type="entry name" value="PyrdxlP-dep_Trfase_major"/>
</dbReference>
<comment type="function">
    <text evidence="7">Involved in both the arginine and lysine biosynthetic pathways.</text>
</comment>
<keyword evidence="2 7" id="KW-0032">Aminotransferase</keyword>
<dbReference type="Pfam" id="PF00202">
    <property type="entry name" value="Aminotran_3"/>
    <property type="match status" value="1"/>
</dbReference>
<dbReference type="STRING" id="397948.Cmaq_0767"/>
<dbReference type="CDD" id="cd00610">
    <property type="entry name" value="OAT_like"/>
    <property type="match status" value="1"/>
</dbReference>
<dbReference type="eggNOG" id="arCOG00914">
    <property type="taxonomic scope" value="Archaea"/>
</dbReference>
<dbReference type="GO" id="GO:0042450">
    <property type="term" value="P:L-arginine biosynthetic process via ornithine"/>
    <property type="evidence" value="ECO:0007669"/>
    <property type="project" value="UniProtKB-UniRule"/>
</dbReference>
<dbReference type="PIRSF" id="PIRSF000521">
    <property type="entry name" value="Transaminase_4ab_Lys_Orn"/>
    <property type="match status" value="1"/>
</dbReference>
<comment type="similarity">
    <text evidence="7">Belongs to the class-III pyridoxal-phosphate-dependent aminotransferase family. LysJ subfamily.</text>
</comment>
<dbReference type="HAMAP" id="MF_02084">
    <property type="entry name" value="LysJ_aminotrans_3"/>
    <property type="match status" value="1"/>
</dbReference>
<dbReference type="Gene3D" id="3.40.640.10">
    <property type="entry name" value="Type I PLP-dependent aspartate aminotransferase-like (Major domain)"/>
    <property type="match status" value="1"/>
</dbReference>
<dbReference type="GO" id="GO:0030170">
    <property type="term" value="F:pyridoxal phosphate binding"/>
    <property type="evidence" value="ECO:0007669"/>
    <property type="project" value="InterPro"/>
</dbReference>
<dbReference type="PROSITE" id="PS00600">
    <property type="entry name" value="AA_TRANSFER_CLASS_3"/>
    <property type="match status" value="1"/>
</dbReference>
<keyword evidence="1 7" id="KW-0963">Cytoplasm</keyword>
<evidence type="ECO:0000256" key="1">
    <source>
        <dbReference type="ARBA" id="ARBA00022490"/>
    </source>
</evidence>
<dbReference type="AlphaFoldDB" id="A8MCU6"/>
<dbReference type="InterPro" id="IPR049704">
    <property type="entry name" value="Aminotrans_3_PPA_site"/>
</dbReference>
<dbReference type="InterPro" id="IPR015424">
    <property type="entry name" value="PyrdxlP-dep_Trfase"/>
</dbReference>
<feature type="binding site" evidence="7">
    <location>
        <position position="127"/>
    </location>
    <ligand>
        <name>substrate</name>
    </ligand>
</feature>
<dbReference type="Gene3D" id="3.90.1150.10">
    <property type="entry name" value="Aspartate Aminotransferase, domain 1"/>
    <property type="match status" value="1"/>
</dbReference>
<evidence type="ECO:0000256" key="3">
    <source>
        <dbReference type="ARBA" id="ARBA00022605"/>
    </source>
</evidence>
<organism evidence="8 9">
    <name type="scientific">Caldivirga maquilingensis (strain ATCC 700844 / DSM 13496 / JCM 10307 / IC-167)</name>
    <dbReference type="NCBI Taxonomy" id="397948"/>
    <lineage>
        <taxon>Archaea</taxon>
        <taxon>Thermoproteota</taxon>
        <taxon>Thermoprotei</taxon>
        <taxon>Thermoproteales</taxon>
        <taxon>Thermoproteaceae</taxon>
        <taxon>Caldivirga</taxon>
    </lineage>
</organism>
<feature type="binding site" evidence="7">
    <location>
        <begin position="209"/>
        <end position="212"/>
    </location>
    <ligand>
        <name>pyridoxal 5'-phosphate</name>
        <dbReference type="ChEBI" id="CHEBI:597326"/>
    </ligand>
</feature>
<dbReference type="InterPro" id="IPR050103">
    <property type="entry name" value="Class-III_PLP-dep_AT"/>
</dbReference>
<keyword evidence="6 7" id="KW-0457">Lysine biosynthesis</keyword>
<comment type="catalytic activity">
    <reaction evidence="7">
        <text>[amino-group carrier protein]-C-terminal-gamma-(L-ornithyl)-L-glutamate + 2-oxoglutarate = [amino-group carrier protein]-C-terminal-gamma-(L-glutamyl-5-semialdehyde)-L-glutamate + L-glutamate</text>
        <dbReference type="Rhea" id="RHEA:52672"/>
        <dbReference type="Rhea" id="RHEA-COMP:13327"/>
        <dbReference type="Rhea" id="RHEA-COMP:13328"/>
        <dbReference type="ChEBI" id="CHEBI:16810"/>
        <dbReference type="ChEBI" id="CHEBI:29985"/>
        <dbReference type="ChEBI" id="CHEBI:136761"/>
        <dbReference type="ChEBI" id="CHEBI:136763"/>
        <dbReference type="EC" id="2.6.1.124"/>
    </reaction>
</comment>
<keyword evidence="3 7" id="KW-0028">Amino-acid biosynthesis</keyword>
<evidence type="ECO:0000313" key="8">
    <source>
        <dbReference type="EMBL" id="ABW01602.1"/>
    </source>
</evidence>
<comment type="subcellular location">
    <subcellularLocation>
        <location evidence="7">Cytoplasm</location>
    </subcellularLocation>
</comment>
<dbReference type="InterPro" id="IPR005814">
    <property type="entry name" value="Aminotrans_3"/>
</dbReference>
<dbReference type="RefSeq" id="WP_012185821.1">
    <property type="nucleotide sequence ID" value="NC_009954.1"/>
</dbReference>
<evidence type="ECO:0000256" key="7">
    <source>
        <dbReference type="HAMAP-Rule" id="MF_02084"/>
    </source>
</evidence>
<dbReference type="EC" id="2.6.1.118" evidence="7"/>
<dbReference type="PANTHER" id="PTHR11986:SF79">
    <property type="entry name" value="ACETYLORNITHINE AMINOTRANSFERASE, MITOCHONDRIAL"/>
    <property type="match status" value="1"/>
</dbReference>
<proteinExistence type="inferred from homology"/>